<gene>
    <name evidence="3" type="ordered locus">Avi_0517</name>
</gene>
<dbReference type="Pfam" id="PF05990">
    <property type="entry name" value="DUF900"/>
    <property type="match status" value="1"/>
</dbReference>
<sequence>MMLTRDGYRPDPTMIKPHADRSAPCLSENPSLPEKQNITTLPRRSRRRGLSMSMRLAARPLAIIMLGVLLAGCASRAVGVMKPVGAVKAANASEVNLLAATTRAPSEDKSILFSGERGTGLLIDAVTISIPPAANRKIGEVQWPKKLPPDPRKDFTTVAVQPIQTDQQRRTWLNTHAKGKHRVLLFVHGFNNTYEDSVYRFAQIVHDSGTDVVPMVFTWPSRASIFDYNYDKESTNYSRDALEEMLTRMTSDPQVSDVTVMAHSMGSWLAVEALRQMAIRHGGVNAKITNVILASPDLDVDVFGKQFQALGPKPPHFTLFVSQDDRALSISRRISGNVDRLGQINPANEPYRSVLEKAGITVLDLTKLKTGDRLNHGKFAESPEVVRLIGGRLIAGQTVTDSQVGVGEALGAVTIGATNTIGQAASTAISAPIMIFDPRTRRNYGDQLKKLGESAGSTVTSVGDTVPR</sequence>
<feature type="transmembrane region" description="Helical" evidence="2">
    <location>
        <begin position="56"/>
        <end position="78"/>
    </location>
</feature>
<evidence type="ECO:0000313" key="4">
    <source>
        <dbReference type="Proteomes" id="UP000001596"/>
    </source>
</evidence>
<evidence type="ECO:0000256" key="1">
    <source>
        <dbReference type="SAM" id="MobiDB-lite"/>
    </source>
</evidence>
<evidence type="ECO:0000313" key="3">
    <source>
        <dbReference type="EMBL" id="ACM35365.1"/>
    </source>
</evidence>
<dbReference type="EMBL" id="CP000633">
    <property type="protein sequence ID" value="ACM35365.1"/>
    <property type="molecule type" value="Genomic_DNA"/>
</dbReference>
<dbReference type="HOGENOM" id="CLU_030170_0_0_5"/>
<dbReference type="InterPro" id="IPR010297">
    <property type="entry name" value="DUF900_hydrolase"/>
</dbReference>
<dbReference type="Gene3D" id="3.40.50.1820">
    <property type="entry name" value="alpha/beta hydrolase"/>
    <property type="match status" value="1"/>
</dbReference>
<evidence type="ECO:0008006" key="5">
    <source>
        <dbReference type="Google" id="ProtNLM"/>
    </source>
</evidence>
<name>B9JQV2_ALLAM</name>
<dbReference type="ESTHER" id="agrvs-b9jqv2">
    <property type="family name" value="Duf_900"/>
</dbReference>
<keyword evidence="2" id="KW-1133">Transmembrane helix</keyword>
<keyword evidence="2" id="KW-0812">Transmembrane</keyword>
<reference evidence="3 4" key="1">
    <citation type="journal article" date="2009" name="J. Bacteriol.">
        <title>Genome sequences of three Agrobacterium biovars help elucidate the evolution of multichromosome genomes in bacteria.</title>
        <authorList>
            <person name="Slater S.C."/>
            <person name="Goldman B.S."/>
            <person name="Goodner B."/>
            <person name="Setubal J.C."/>
            <person name="Farrand S.K."/>
            <person name="Nester E.W."/>
            <person name="Burr T.J."/>
            <person name="Banta L."/>
            <person name="Dickerman A.W."/>
            <person name="Paulsen I."/>
            <person name="Otten L."/>
            <person name="Suen G."/>
            <person name="Welch R."/>
            <person name="Almeida N.F."/>
            <person name="Arnold F."/>
            <person name="Burton O.T."/>
            <person name="Du Z."/>
            <person name="Ewing A."/>
            <person name="Godsy E."/>
            <person name="Heisel S."/>
            <person name="Houmiel K.L."/>
            <person name="Jhaveri J."/>
            <person name="Lu J."/>
            <person name="Miller N.M."/>
            <person name="Norton S."/>
            <person name="Chen Q."/>
            <person name="Phoolcharoen W."/>
            <person name="Ohlin V."/>
            <person name="Ondrusek D."/>
            <person name="Pride N."/>
            <person name="Stricklin S.L."/>
            <person name="Sun J."/>
            <person name="Wheeler C."/>
            <person name="Wilson L."/>
            <person name="Zhu H."/>
            <person name="Wood D.W."/>
        </authorList>
    </citation>
    <scope>NUCLEOTIDE SEQUENCE [LARGE SCALE GENOMIC DNA]</scope>
    <source>
        <strain evidence="4">S4 / ATCC BAA-846</strain>
    </source>
</reference>
<keyword evidence="2" id="KW-0472">Membrane</keyword>
<dbReference type="Proteomes" id="UP000001596">
    <property type="component" value="Chromosome 1"/>
</dbReference>
<dbReference type="AlphaFoldDB" id="B9JQV2"/>
<protein>
    <recommendedName>
        <fullName evidence="5">Alpha/beta fold hydrolase</fullName>
    </recommendedName>
</protein>
<dbReference type="eggNOG" id="COG4782">
    <property type="taxonomic scope" value="Bacteria"/>
</dbReference>
<dbReference type="KEGG" id="avi:Avi_0517"/>
<dbReference type="SUPFAM" id="SSF53474">
    <property type="entry name" value="alpha/beta-Hydrolases"/>
    <property type="match status" value="1"/>
</dbReference>
<accession>B9JQV2</accession>
<dbReference type="PANTHER" id="PTHR36513">
    <property type="entry name" value="ABC TRANSMEMBRANE TYPE-1 DOMAIN-CONTAINING PROTEIN"/>
    <property type="match status" value="1"/>
</dbReference>
<keyword evidence="4" id="KW-1185">Reference proteome</keyword>
<evidence type="ECO:0000256" key="2">
    <source>
        <dbReference type="SAM" id="Phobius"/>
    </source>
</evidence>
<organism evidence="3 4">
    <name type="scientific">Allorhizobium ampelinum (strain ATCC BAA-846 / DSM 112012 / S4)</name>
    <name type="common">Agrobacterium vitis (strain S4)</name>
    <dbReference type="NCBI Taxonomy" id="311402"/>
    <lineage>
        <taxon>Bacteria</taxon>
        <taxon>Pseudomonadati</taxon>
        <taxon>Pseudomonadota</taxon>
        <taxon>Alphaproteobacteria</taxon>
        <taxon>Hyphomicrobiales</taxon>
        <taxon>Rhizobiaceae</taxon>
        <taxon>Rhizobium/Agrobacterium group</taxon>
        <taxon>Allorhizobium</taxon>
        <taxon>Allorhizobium ampelinum</taxon>
    </lineage>
</organism>
<dbReference type="InterPro" id="IPR029058">
    <property type="entry name" value="AB_hydrolase_fold"/>
</dbReference>
<feature type="region of interest" description="Disordered" evidence="1">
    <location>
        <begin position="1"/>
        <end position="36"/>
    </location>
</feature>
<proteinExistence type="predicted"/>
<dbReference type="PANTHER" id="PTHR36513:SF1">
    <property type="entry name" value="TRANSMEMBRANE PROTEIN"/>
    <property type="match status" value="1"/>
</dbReference>
<dbReference type="STRING" id="311402.Avi_0517"/>